<accession>A0A0J9CAX4</accession>
<sequence>MNRLILRADMILQGKELAPVEKGALVVENGRICDIFPQHVLDGHPIEDARELCFPGQTLMPGMIECHNHLCIDATLPDHLELLEWSSECQLTILALKGLEEDLLSGVTTARCMGDKYYIDVAMKKMIQEKKIKGPRLLAAGIGMKGSHGAGYIGSPHCGAEEIRDTCRKNMKKGVDLLKLFVTPGVPDPNSSFVPSFLSPEEIAMAVSEGARLGIPVAAHCIGGQGLKDCIEGGVQVIEHMYMATEQDVELLAASNCVVDLTSGIFLDPSREAFLSPSNARKVRLNRPRVRENVARILKAGLPFVLGTDAYHGYLYREVEYAVELGADTVTALQGVTSHAADICGLGHKLGSLAPGLAADIIAVKGNPLEQVSCLSQVGFVMKDGTICKQ</sequence>
<dbReference type="InterPro" id="IPR011059">
    <property type="entry name" value="Metal-dep_hydrolase_composite"/>
</dbReference>
<dbReference type="Pfam" id="PF01979">
    <property type="entry name" value="Amidohydro_1"/>
    <property type="match status" value="1"/>
</dbReference>
<dbReference type="AlphaFoldDB" id="A0A0J9CAX4"/>
<dbReference type="EMBL" id="ADLK01000011">
    <property type="protein sequence ID" value="KMW22282.1"/>
    <property type="molecule type" value="Genomic_DNA"/>
</dbReference>
<dbReference type="OrthoDB" id="9797498at2"/>
<dbReference type="InterPro" id="IPR006680">
    <property type="entry name" value="Amidohydro-rel"/>
</dbReference>
<dbReference type="RefSeq" id="WP_045091768.1">
    <property type="nucleotide sequence ID" value="NZ_KQ235876.1"/>
</dbReference>
<feature type="domain" description="Amidohydrolase-related" evidence="1">
    <location>
        <begin position="58"/>
        <end position="387"/>
    </location>
</feature>
<reference evidence="2 3" key="1">
    <citation type="submission" date="2011-04" db="EMBL/GenBank/DDBJ databases">
        <title>The Genome Sequence of Clostridium citroniae WAL-19142.</title>
        <authorList>
            <consortium name="The Broad Institute Genome Sequencing Platform"/>
            <person name="Earl A."/>
            <person name="Ward D."/>
            <person name="Feldgarden M."/>
            <person name="Gevers D."/>
            <person name="Warren Y.A."/>
            <person name="Tyrrell K.L."/>
            <person name="Citron D.M."/>
            <person name="Goldstein E.J."/>
            <person name="Daigneault M."/>
            <person name="Allen-Vercoe E."/>
            <person name="Young S.K."/>
            <person name="Zeng Q."/>
            <person name="Gargeya S."/>
            <person name="Fitzgerald M."/>
            <person name="Haas B."/>
            <person name="Abouelleil A."/>
            <person name="Alvarado L."/>
            <person name="Arachchi H.M."/>
            <person name="Berlin A."/>
            <person name="Brown A."/>
            <person name="Chapman S.B."/>
            <person name="Chen Z."/>
            <person name="Dunbar C."/>
            <person name="Freedman E."/>
            <person name="Gearin G."/>
            <person name="Gellesch M."/>
            <person name="Goldberg J."/>
            <person name="Griggs A."/>
            <person name="Gujja S."/>
            <person name="Heilman E.R."/>
            <person name="Heiman D."/>
            <person name="Howarth C."/>
            <person name="Larson L."/>
            <person name="Lui A."/>
            <person name="MacDonald P.J."/>
            <person name="Mehta T."/>
            <person name="Montmayeur A."/>
            <person name="Murphy C."/>
            <person name="Neiman D."/>
            <person name="Pearson M."/>
            <person name="Priest M."/>
            <person name="Roberts A."/>
            <person name="Saif S."/>
            <person name="Shea T."/>
            <person name="Shenoy N."/>
            <person name="Sisk P."/>
            <person name="Stolte C."/>
            <person name="Sykes S."/>
            <person name="White J."/>
            <person name="Yandava C."/>
            <person name="Wortman J."/>
            <person name="Nusbaum C."/>
            <person name="Birren B."/>
        </authorList>
    </citation>
    <scope>NUCLEOTIDE SEQUENCE [LARGE SCALE GENOMIC DNA]</scope>
    <source>
        <strain evidence="2 3">WAL-19142</strain>
    </source>
</reference>
<dbReference type="PATRIC" id="fig|742734.4.peg.1614"/>
<name>A0A0J9CAX4_9FIRM</name>
<dbReference type="GeneID" id="93164594"/>
<dbReference type="Gene3D" id="3.20.20.140">
    <property type="entry name" value="Metal-dependent hydrolases"/>
    <property type="match status" value="1"/>
</dbReference>
<dbReference type="PANTHER" id="PTHR43135">
    <property type="entry name" value="ALPHA-D-RIBOSE 1-METHYLPHOSPHONATE 5-TRIPHOSPHATE DIPHOSPHATASE"/>
    <property type="match status" value="1"/>
</dbReference>
<comment type="caution">
    <text evidence="2">The sequence shown here is derived from an EMBL/GenBank/DDBJ whole genome shotgun (WGS) entry which is preliminary data.</text>
</comment>
<dbReference type="InterPro" id="IPR032466">
    <property type="entry name" value="Metal_Hydrolase"/>
</dbReference>
<proteinExistence type="predicted"/>
<dbReference type="Proteomes" id="UP000037392">
    <property type="component" value="Unassembled WGS sequence"/>
</dbReference>
<protein>
    <recommendedName>
        <fullName evidence="1">Amidohydrolase-related domain-containing protein</fullName>
    </recommendedName>
</protein>
<evidence type="ECO:0000313" key="2">
    <source>
        <dbReference type="EMBL" id="KMW22282.1"/>
    </source>
</evidence>
<evidence type="ECO:0000259" key="1">
    <source>
        <dbReference type="Pfam" id="PF01979"/>
    </source>
</evidence>
<gene>
    <name evidence="2" type="ORF">HMPREF9470_01511</name>
</gene>
<evidence type="ECO:0000313" key="3">
    <source>
        <dbReference type="Proteomes" id="UP000037392"/>
    </source>
</evidence>
<dbReference type="SUPFAM" id="SSF51338">
    <property type="entry name" value="Composite domain of metallo-dependent hydrolases"/>
    <property type="match status" value="1"/>
</dbReference>
<dbReference type="SUPFAM" id="SSF51556">
    <property type="entry name" value="Metallo-dependent hydrolases"/>
    <property type="match status" value="1"/>
</dbReference>
<dbReference type="InterPro" id="IPR051781">
    <property type="entry name" value="Metallo-dep_Hydrolase"/>
</dbReference>
<dbReference type="GO" id="GO:0016810">
    <property type="term" value="F:hydrolase activity, acting on carbon-nitrogen (but not peptide) bonds"/>
    <property type="evidence" value="ECO:0007669"/>
    <property type="project" value="InterPro"/>
</dbReference>
<organism evidence="2 3">
    <name type="scientific">[Clostridium] citroniae WAL-19142</name>
    <dbReference type="NCBI Taxonomy" id="742734"/>
    <lineage>
        <taxon>Bacteria</taxon>
        <taxon>Bacillati</taxon>
        <taxon>Bacillota</taxon>
        <taxon>Clostridia</taxon>
        <taxon>Lachnospirales</taxon>
        <taxon>Lachnospiraceae</taxon>
        <taxon>Enterocloster</taxon>
    </lineage>
</organism>
<dbReference type="Gene3D" id="2.30.40.10">
    <property type="entry name" value="Urease, subunit C, domain 1"/>
    <property type="match status" value="1"/>
</dbReference>
<dbReference type="PANTHER" id="PTHR43135:SF3">
    <property type="entry name" value="ALPHA-D-RIBOSE 1-METHYLPHOSPHONATE 5-TRIPHOSPHATE DIPHOSPHATASE"/>
    <property type="match status" value="1"/>
</dbReference>